<reference evidence="12" key="1">
    <citation type="submission" date="2006-10" db="EMBL/GenBank/DDBJ databases">
        <title>Complete sequence of Solibacter usitatus Ellin6076.</title>
        <authorList>
            <consortium name="US DOE Joint Genome Institute"/>
            <person name="Copeland A."/>
            <person name="Lucas S."/>
            <person name="Lapidus A."/>
            <person name="Barry K."/>
            <person name="Detter J.C."/>
            <person name="Glavina del Rio T."/>
            <person name="Hammon N."/>
            <person name="Israni S."/>
            <person name="Dalin E."/>
            <person name="Tice H."/>
            <person name="Pitluck S."/>
            <person name="Thompson L.S."/>
            <person name="Brettin T."/>
            <person name="Bruce D."/>
            <person name="Han C."/>
            <person name="Tapia R."/>
            <person name="Gilna P."/>
            <person name="Schmutz J."/>
            <person name="Larimer F."/>
            <person name="Land M."/>
            <person name="Hauser L."/>
            <person name="Kyrpides N."/>
            <person name="Mikhailova N."/>
            <person name="Janssen P.H."/>
            <person name="Kuske C.R."/>
            <person name="Richardson P."/>
        </authorList>
    </citation>
    <scope>NUCLEOTIDE SEQUENCE</scope>
    <source>
        <strain evidence="12">Ellin6076</strain>
    </source>
</reference>
<evidence type="ECO:0000256" key="8">
    <source>
        <dbReference type="ARBA" id="ARBA00022737"/>
    </source>
</evidence>
<keyword evidence="6" id="KW-0686">Riboflavin biosynthesis</keyword>
<evidence type="ECO:0000256" key="1">
    <source>
        <dbReference type="ARBA" id="ARBA00000968"/>
    </source>
</evidence>
<dbReference type="eggNOG" id="COG0307">
    <property type="taxonomic scope" value="Bacteria"/>
</dbReference>
<protein>
    <recommendedName>
        <fullName evidence="5 9">Riboflavin synthase</fullName>
        <ecNumber evidence="4 9">2.5.1.9</ecNumber>
    </recommendedName>
</protein>
<evidence type="ECO:0000313" key="12">
    <source>
        <dbReference type="EMBL" id="ABJ85186.1"/>
    </source>
</evidence>
<sequence>MFTGIIEELGAIEAVQTRAAGARLTIRCSAVLSDAVEGASIAVNGVCLTAVDLRPASFSADLAPETLQRSNLGDLRAGSRVNLERPLSPTGRLNGHIVQGHVDGTGEFLSLEALGDDNWWLRIRVPAELDPYLVFKGSIAIDGISLTIASLESDVLAVTIIPHTFRGTTLGSYRPGARVNLECDVLAKHVEKLLKKLDLKEALTVDKLRAQGY</sequence>
<comment type="catalytic activity">
    <reaction evidence="1">
        <text>2 6,7-dimethyl-8-(1-D-ribityl)lumazine + H(+) = 5-amino-6-(D-ribitylamino)uracil + riboflavin</text>
        <dbReference type="Rhea" id="RHEA:20772"/>
        <dbReference type="ChEBI" id="CHEBI:15378"/>
        <dbReference type="ChEBI" id="CHEBI:15934"/>
        <dbReference type="ChEBI" id="CHEBI:57986"/>
        <dbReference type="ChEBI" id="CHEBI:58201"/>
        <dbReference type="EC" id="2.5.1.9"/>
    </reaction>
</comment>
<comment type="pathway">
    <text evidence="3">Cofactor biosynthesis; riboflavin biosynthesis; riboflavin from 2-hydroxy-3-oxobutyl phosphate and 5-amino-6-(D-ribitylamino)uracil: step 2/2.</text>
</comment>
<dbReference type="PIRSF" id="PIRSF000498">
    <property type="entry name" value="Riboflavin_syn_A"/>
    <property type="match status" value="1"/>
</dbReference>
<dbReference type="InterPro" id="IPR023366">
    <property type="entry name" value="ATP_synth_asu-like_sf"/>
</dbReference>
<dbReference type="STRING" id="234267.Acid_4223"/>
<dbReference type="InterPro" id="IPR001783">
    <property type="entry name" value="Lumazine-bd"/>
</dbReference>
<dbReference type="GO" id="GO:0009231">
    <property type="term" value="P:riboflavin biosynthetic process"/>
    <property type="evidence" value="ECO:0007669"/>
    <property type="project" value="UniProtKB-KW"/>
</dbReference>
<dbReference type="EMBL" id="CP000473">
    <property type="protein sequence ID" value="ABJ85186.1"/>
    <property type="molecule type" value="Genomic_DNA"/>
</dbReference>
<dbReference type="SUPFAM" id="SSF63380">
    <property type="entry name" value="Riboflavin synthase domain-like"/>
    <property type="match status" value="2"/>
</dbReference>
<evidence type="ECO:0000256" key="9">
    <source>
        <dbReference type="NCBIfam" id="TIGR00187"/>
    </source>
</evidence>
<feature type="domain" description="Lumazine-binding" evidence="11">
    <location>
        <begin position="97"/>
        <end position="194"/>
    </location>
</feature>
<feature type="domain" description="Lumazine-binding" evidence="11">
    <location>
        <begin position="1"/>
        <end position="96"/>
    </location>
</feature>
<dbReference type="Pfam" id="PF00677">
    <property type="entry name" value="Lum_binding"/>
    <property type="match status" value="2"/>
</dbReference>
<dbReference type="AlphaFoldDB" id="Q01YS9"/>
<proteinExistence type="predicted"/>
<evidence type="ECO:0000256" key="7">
    <source>
        <dbReference type="ARBA" id="ARBA00022679"/>
    </source>
</evidence>
<evidence type="ECO:0000256" key="10">
    <source>
        <dbReference type="PROSITE-ProRule" id="PRU00524"/>
    </source>
</evidence>
<keyword evidence="8" id="KW-0677">Repeat</keyword>
<evidence type="ECO:0000256" key="6">
    <source>
        <dbReference type="ARBA" id="ARBA00022619"/>
    </source>
</evidence>
<accession>Q01YS9</accession>
<dbReference type="FunFam" id="2.40.30.20:FF:000003">
    <property type="entry name" value="Riboflavin synthase, alpha subunit"/>
    <property type="match status" value="1"/>
</dbReference>
<comment type="function">
    <text evidence="2">Catalyzes the dismutation of two molecules of 6,7-dimethyl-8-ribityllumazine, resulting in the formation of riboflavin and 5-amino-6-(D-ribitylamino)uracil.</text>
</comment>
<dbReference type="PROSITE" id="PS51177">
    <property type="entry name" value="LUMAZINE_BIND"/>
    <property type="match status" value="2"/>
</dbReference>
<dbReference type="InterPro" id="IPR026017">
    <property type="entry name" value="Lumazine-bd_dom"/>
</dbReference>
<organism evidence="12">
    <name type="scientific">Solibacter usitatus (strain Ellin6076)</name>
    <dbReference type="NCBI Taxonomy" id="234267"/>
    <lineage>
        <taxon>Bacteria</taxon>
        <taxon>Pseudomonadati</taxon>
        <taxon>Acidobacteriota</taxon>
        <taxon>Terriglobia</taxon>
        <taxon>Bryobacterales</taxon>
        <taxon>Solibacteraceae</taxon>
        <taxon>Candidatus Solibacter</taxon>
    </lineage>
</organism>
<dbReference type="HOGENOM" id="CLU_034388_2_0_0"/>
<dbReference type="NCBIfam" id="TIGR00187">
    <property type="entry name" value="ribE"/>
    <property type="match status" value="1"/>
</dbReference>
<feature type="repeat" description="Lumazine-binding" evidence="10">
    <location>
        <begin position="1"/>
        <end position="96"/>
    </location>
</feature>
<evidence type="ECO:0000256" key="5">
    <source>
        <dbReference type="ARBA" id="ARBA00013950"/>
    </source>
</evidence>
<dbReference type="CDD" id="cd00402">
    <property type="entry name" value="Riboflavin_synthase_like"/>
    <property type="match status" value="1"/>
</dbReference>
<dbReference type="InterPro" id="IPR017938">
    <property type="entry name" value="Riboflavin_synthase-like_b-brl"/>
</dbReference>
<dbReference type="OrthoDB" id="9788537at2"/>
<dbReference type="Gene3D" id="2.40.30.20">
    <property type="match status" value="2"/>
</dbReference>
<name>Q01YS9_SOLUE</name>
<gene>
    <name evidence="12" type="ordered locus">Acid_4223</name>
</gene>
<keyword evidence="7" id="KW-0808">Transferase</keyword>
<dbReference type="KEGG" id="sus:Acid_4223"/>
<dbReference type="EC" id="2.5.1.9" evidence="4 9"/>
<dbReference type="FunCoup" id="Q01YS9">
    <property type="interactions" value="580"/>
</dbReference>
<dbReference type="GO" id="GO:0004746">
    <property type="term" value="F:riboflavin synthase activity"/>
    <property type="evidence" value="ECO:0007669"/>
    <property type="project" value="UniProtKB-UniRule"/>
</dbReference>
<dbReference type="NCBIfam" id="NF006767">
    <property type="entry name" value="PRK09289.1"/>
    <property type="match status" value="1"/>
</dbReference>
<evidence type="ECO:0000256" key="3">
    <source>
        <dbReference type="ARBA" id="ARBA00004887"/>
    </source>
</evidence>
<dbReference type="InParanoid" id="Q01YS9"/>
<evidence type="ECO:0000259" key="11">
    <source>
        <dbReference type="PROSITE" id="PS51177"/>
    </source>
</evidence>
<dbReference type="PANTHER" id="PTHR21098:SF12">
    <property type="entry name" value="RIBOFLAVIN SYNTHASE"/>
    <property type="match status" value="1"/>
</dbReference>
<dbReference type="PANTHER" id="PTHR21098">
    <property type="entry name" value="RIBOFLAVIN SYNTHASE ALPHA CHAIN"/>
    <property type="match status" value="1"/>
</dbReference>
<evidence type="ECO:0000256" key="4">
    <source>
        <dbReference type="ARBA" id="ARBA00012827"/>
    </source>
</evidence>
<evidence type="ECO:0000256" key="2">
    <source>
        <dbReference type="ARBA" id="ARBA00002803"/>
    </source>
</evidence>
<feature type="repeat" description="Lumazine-binding" evidence="10">
    <location>
        <begin position="97"/>
        <end position="194"/>
    </location>
</feature>